<accession>A0AAV5S881</accession>
<protein>
    <submittedName>
        <fullName evidence="1">Uncharacterized protein</fullName>
    </submittedName>
</protein>
<reference evidence="1" key="1">
    <citation type="submission" date="2023-10" db="EMBL/GenBank/DDBJ databases">
        <title>Genome assembly of Pristionchus species.</title>
        <authorList>
            <person name="Yoshida K."/>
            <person name="Sommer R.J."/>
        </authorList>
    </citation>
    <scope>NUCLEOTIDE SEQUENCE</scope>
    <source>
        <strain evidence="1">RS0144</strain>
    </source>
</reference>
<evidence type="ECO:0000313" key="2">
    <source>
        <dbReference type="Proteomes" id="UP001432027"/>
    </source>
</evidence>
<proteinExistence type="predicted"/>
<sequence length="91" mass="9878">MTSLSSKPMMSKASCKREEIKLQTTAIKDACEHESHLGEAHLLLVVDSLDGELGLNLGPERGIEARHDLVEDVVGSLSGSLTHDTRLLEQV</sequence>
<name>A0AAV5S881_9BILA</name>
<evidence type="ECO:0000313" key="1">
    <source>
        <dbReference type="EMBL" id="GMS79156.1"/>
    </source>
</evidence>
<dbReference type="AlphaFoldDB" id="A0AAV5S881"/>
<comment type="caution">
    <text evidence="1">The sequence shown here is derived from an EMBL/GenBank/DDBJ whole genome shotgun (WGS) entry which is preliminary data.</text>
</comment>
<organism evidence="1 2">
    <name type="scientific">Pristionchus entomophagus</name>
    <dbReference type="NCBI Taxonomy" id="358040"/>
    <lineage>
        <taxon>Eukaryota</taxon>
        <taxon>Metazoa</taxon>
        <taxon>Ecdysozoa</taxon>
        <taxon>Nematoda</taxon>
        <taxon>Chromadorea</taxon>
        <taxon>Rhabditida</taxon>
        <taxon>Rhabditina</taxon>
        <taxon>Diplogasteromorpha</taxon>
        <taxon>Diplogasteroidea</taxon>
        <taxon>Neodiplogasteridae</taxon>
        <taxon>Pristionchus</taxon>
    </lineage>
</organism>
<keyword evidence="2" id="KW-1185">Reference proteome</keyword>
<gene>
    <name evidence="1" type="ORF">PENTCL1PPCAC_1331</name>
</gene>
<dbReference type="Proteomes" id="UP001432027">
    <property type="component" value="Unassembled WGS sequence"/>
</dbReference>
<dbReference type="EMBL" id="BTSX01000001">
    <property type="protein sequence ID" value="GMS79156.1"/>
    <property type="molecule type" value="Genomic_DNA"/>
</dbReference>